<protein>
    <recommendedName>
        <fullName evidence="16">Cytochrome P450</fullName>
    </recommendedName>
</protein>
<evidence type="ECO:0008006" key="16">
    <source>
        <dbReference type="Google" id="ProtNLM"/>
    </source>
</evidence>
<name>A0AAF0TE59_SOLVR</name>
<dbReference type="SUPFAM" id="SSF48264">
    <property type="entry name" value="Cytochrome P450"/>
    <property type="match status" value="1"/>
</dbReference>
<keyword evidence="4" id="KW-0349">Heme</keyword>
<dbReference type="PANTHER" id="PTHR47955:SF22">
    <property type="entry name" value="CYTOCHROME P450 83B1-LIKE"/>
    <property type="match status" value="1"/>
</dbReference>
<dbReference type="InterPro" id="IPR036396">
    <property type="entry name" value="Cyt_P450_sf"/>
</dbReference>
<keyword evidence="6" id="KW-0479">Metal-binding</keyword>
<evidence type="ECO:0000256" key="6">
    <source>
        <dbReference type="ARBA" id="ARBA00022723"/>
    </source>
</evidence>
<dbReference type="EMBL" id="CP133612">
    <property type="protein sequence ID" value="WMV10105.1"/>
    <property type="molecule type" value="Genomic_DNA"/>
</dbReference>
<evidence type="ECO:0000313" key="15">
    <source>
        <dbReference type="Proteomes" id="UP001234989"/>
    </source>
</evidence>
<dbReference type="GO" id="GO:0020037">
    <property type="term" value="F:heme binding"/>
    <property type="evidence" value="ECO:0007669"/>
    <property type="project" value="InterPro"/>
</dbReference>
<dbReference type="GO" id="GO:0016020">
    <property type="term" value="C:membrane"/>
    <property type="evidence" value="ECO:0007669"/>
    <property type="project" value="UniProtKB-SubCell"/>
</dbReference>
<dbReference type="Gene3D" id="1.10.630.10">
    <property type="entry name" value="Cytochrome P450"/>
    <property type="match status" value="1"/>
</dbReference>
<reference evidence="14" key="1">
    <citation type="submission" date="2023-08" db="EMBL/GenBank/DDBJ databases">
        <title>A de novo genome assembly of Solanum verrucosum Schlechtendal, a Mexican diploid species geographically isolated from the other diploid A-genome species in potato relatives.</title>
        <authorList>
            <person name="Hosaka K."/>
        </authorList>
    </citation>
    <scope>NUCLEOTIDE SEQUENCE</scope>
    <source>
        <tissue evidence="14">Young leaves</tissue>
    </source>
</reference>
<proteinExistence type="inferred from homology"/>
<evidence type="ECO:0000256" key="9">
    <source>
        <dbReference type="ARBA" id="ARBA00023004"/>
    </source>
</evidence>
<sequence>MMFFLFSVSLSIILIFLLHKAKMSRTTFLPPGPVGLPFIGNLHQYDSLNPHIYFRKLSKKYGKIFSLKIGSATMVVISSAKLAKEVTQIQDLTFCSRPAFLGRQKISYNGHDIAFAPYSDYWREMRKVCVVHLLSLKKVQSFRSIREDEVSRMIKKISQQITASQIINMSNILITLTRTITCRIAFGIRYDEEAHEKRKFDELLTVTQDMMHIFFSLIIFLCLVGLINYLEIFKNLTRISRI</sequence>
<evidence type="ECO:0000256" key="10">
    <source>
        <dbReference type="ARBA" id="ARBA00023033"/>
    </source>
</evidence>
<keyword evidence="13" id="KW-0732">Signal</keyword>
<evidence type="ECO:0000256" key="12">
    <source>
        <dbReference type="SAM" id="Phobius"/>
    </source>
</evidence>
<dbReference type="PRINTS" id="PR00463">
    <property type="entry name" value="EP450I"/>
</dbReference>
<keyword evidence="7 12" id="KW-1133">Transmembrane helix</keyword>
<evidence type="ECO:0000256" key="2">
    <source>
        <dbReference type="ARBA" id="ARBA00004167"/>
    </source>
</evidence>
<accession>A0AAF0TE59</accession>
<evidence type="ECO:0000256" key="4">
    <source>
        <dbReference type="ARBA" id="ARBA00022617"/>
    </source>
</evidence>
<evidence type="ECO:0000256" key="7">
    <source>
        <dbReference type="ARBA" id="ARBA00022989"/>
    </source>
</evidence>
<comment type="similarity">
    <text evidence="3">Belongs to the cytochrome P450 family.</text>
</comment>
<dbReference type="GO" id="GO:0004497">
    <property type="term" value="F:monooxygenase activity"/>
    <property type="evidence" value="ECO:0007669"/>
    <property type="project" value="UniProtKB-KW"/>
</dbReference>
<keyword evidence="5 12" id="KW-0812">Transmembrane</keyword>
<dbReference type="InterPro" id="IPR001128">
    <property type="entry name" value="Cyt_P450"/>
</dbReference>
<comment type="subcellular location">
    <subcellularLocation>
        <location evidence="2">Membrane</location>
        <topology evidence="2">Single-pass membrane protein</topology>
    </subcellularLocation>
</comment>
<keyword evidence="8" id="KW-0560">Oxidoreductase</keyword>
<evidence type="ECO:0000256" key="1">
    <source>
        <dbReference type="ARBA" id="ARBA00001971"/>
    </source>
</evidence>
<dbReference type="Pfam" id="PF00067">
    <property type="entry name" value="p450"/>
    <property type="match status" value="1"/>
</dbReference>
<keyword evidence="11 12" id="KW-0472">Membrane</keyword>
<gene>
    <name evidence="14" type="ORF">MTR67_003490</name>
</gene>
<dbReference type="PANTHER" id="PTHR47955">
    <property type="entry name" value="CYTOCHROME P450 FAMILY 71 PROTEIN"/>
    <property type="match status" value="1"/>
</dbReference>
<dbReference type="AlphaFoldDB" id="A0AAF0TE59"/>
<evidence type="ECO:0000256" key="11">
    <source>
        <dbReference type="ARBA" id="ARBA00023136"/>
    </source>
</evidence>
<comment type="cofactor">
    <cofactor evidence="1">
        <name>heme</name>
        <dbReference type="ChEBI" id="CHEBI:30413"/>
    </cofactor>
</comment>
<evidence type="ECO:0000256" key="3">
    <source>
        <dbReference type="ARBA" id="ARBA00010617"/>
    </source>
</evidence>
<dbReference type="GO" id="GO:0005506">
    <property type="term" value="F:iron ion binding"/>
    <property type="evidence" value="ECO:0007669"/>
    <property type="project" value="InterPro"/>
</dbReference>
<evidence type="ECO:0000313" key="14">
    <source>
        <dbReference type="EMBL" id="WMV10105.1"/>
    </source>
</evidence>
<evidence type="ECO:0000256" key="8">
    <source>
        <dbReference type="ARBA" id="ARBA00023002"/>
    </source>
</evidence>
<feature type="signal peptide" evidence="13">
    <location>
        <begin position="1"/>
        <end position="23"/>
    </location>
</feature>
<organism evidence="14 15">
    <name type="scientific">Solanum verrucosum</name>
    <dbReference type="NCBI Taxonomy" id="315347"/>
    <lineage>
        <taxon>Eukaryota</taxon>
        <taxon>Viridiplantae</taxon>
        <taxon>Streptophyta</taxon>
        <taxon>Embryophyta</taxon>
        <taxon>Tracheophyta</taxon>
        <taxon>Spermatophyta</taxon>
        <taxon>Magnoliopsida</taxon>
        <taxon>eudicotyledons</taxon>
        <taxon>Gunneridae</taxon>
        <taxon>Pentapetalae</taxon>
        <taxon>asterids</taxon>
        <taxon>lamiids</taxon>
        <taxon>Solanales</taxon>
        <taxon>Solanaceae</taxon>
        <taxon>Solanoideae</taxon>
        <taxon>Solaneae</taxon>
        <taxon>Solanum</taxon>
    </lineage>
</organism>
<dbReference type="GO" id="GO:0016705">
    <property type="term" value="F:oxidoreductase activity, acting on paired donors, with incorporation or reduction of molecular oxygen"/>
    <property type="evidence" value="ECO:0007669"/>
    <property type="project" value="InterPro"/>
</dbReference>
<evidence type="ECO:0000256" key="13">
    <source>
        <dbReference type="SAM" id="SignalP"/>
    </source>
</evidence>
<keyword evidence="10" id="KW-0503">Monooxygenase</keyword>
<dbReference type="Proteomes" id="UP001234989">
    <property type="component" value="Chromosome 1"/>
</dbReference>
<feature type="transmembrane region" description="Helical" evidence="12">
    <location>
        <begin position="210"/>
        <end position="230"/>
    </location>
</feature>
<keyword evidence="15" id="KW-1185">Reference proteome</keyword>
<keyword evidence="9" id="KW-0408">Iron</keyword>
<feature type="chain" id="PRO_5042292131" description="Cytochrome P450" evidence="13">
    <location>
        <begin position="24"/>
        <end position="242"/>
    </location>
</feature>
<dbReference type="InterPro" id="IPR002401">
    <property type="entry name" value="Cyt_P450_E_grp-I"/>
</dbReference>
<evidence type="ECO:0000256" key="5">
    <source>
        <dbReference type="ARBA" id="ARBA00022692"/>
    </source>
</evidence>